<evidence type="ECO:0000313" key="3">
    <source>
        <dbReference type="Proteomes" id="UP000054217"/>
    </source>
</evidence>
<evidence type="ECO:0000313" key="2">
    <source>
        <dbReference type="EMBL" id="KIO06699.1"/>
    </source>
</evidence>
<organism evidence="2 3">
    <name type="scientific">Pisolithus tinctorius Marx 270</name>
    <dbReference type="NCBI Taxonomy" id="870435"/>
    <lineage>
        <taxon>Eukaryota</taxon>
        <taxon>Fungi</taxon>
        <taxon>Dikarya</taxon>
        <taxon>Basidiomycota</taxon>
        <taxon>Agaricomycotina</taxon>
        <taxon>Agaricomycetes</taxon>
        <taxon>Agaricomycetidae</taxon>
        <taxon>Boletales</taxon>
        <taxon>Sclerodermatineae</taxon>
        <taxon>Pisolithaceae</taxon>
        <taxon>Pisolithus</taxon>
    </lineage>
</organism>
<dbReference type="AlphaFoldDB" id="A0A0C3PFJ8"/>
<reference evidence="2 3" key="1">
    <citation type="submission" date="2014-04" db="EMBL/GenBank/DDBJ databases">
        <authorList>
            <consortium name="DOE Joint Genome Institute"/>
            <person name="Kuo A."/>
            <person name="Kohler A."/>
            <person name="Costa M.D."/>
            <person name="Nagy L.G."/>
            <person name="Floudas D."/>
            <person name="Copeland A."/>
            <person name="Barry K.W."/>
            <person name="Cichocki N."/>
            <person name="Veneault-Fourrey C."/>
            <person name="LaButti K."/>
            <person name="Lindquist E.A."/>
            <person name="Lipzen A."/>
            <person name="Lundell T."/>
            <person name="Morin E."/>
            <person name="Murat C."/>
            <person name="Sun H."/>
            <person name="Tunlid A."/>
            <person name="Henrissat B."/>
            <person name="Grigoriev I.V."/>
            <person name="Hibbett D.S."/>
            <person name="Martin F."/>
            <person name="Nordberg H.P."/>
            <person name="Cantor M.N."/>
            <person name="Hua S.X."/>
        </authorList>
    </citation>
    <scope>NUCLEOTIDE SEQUENCE [LARGE SCALE GENOMIC DNA]</scope>
    <source>
        <strain evidence="2 3">Marx 270</strain>
    </source>
</reference>
<dbReference type="Proteomes" id="UP000054217">
    <property type="component" value="Unassembled WGS sequence"/>
</dbReference>
<keyword evidence="1" id="KW-0472">Membrane</keyword>
<sequence>MREILQWGPHHQECERDTPFVPVDPLRGRLRRFLIYNGPGVERGLPLIELIVCLFFGLFTTHIIEMRRRRWYGASGSVYGGQAGHFDSQIKNVFPTAAVLRFRSSYPDLTPKTHKVFTPLSTIVTSNHQGNDDLPISINFVLNRGMPSTRAGS</sequence>
<keyword evidence="3" id="KW-1185">Reference proteome</keyword>
<dbReference type="InParanoid" id="A0A0C3PFJ8"/>
<proteinExistence type="predicted"/>
<evidence type="ECO:0000256" key="1">
    <source>
        <dbReference type="SAM" id="Phobius"/>
    </source>
</evidence>
<gene>
    <name evidence="2" type="ORF">M404DRAFT_24398</name>
</gene>
<name>A0A0C3PFJ8_PISTI</name>
<reference evidence="3" key="2">
    <citation type="submission" date="2015-01" db="EMBL/GenBank/DDBJ databases">
        <title>Evolutionary Origins and Diversification of the Mycorrhizal Mutualists.</title>
        <authorList>
            <consortium name="DOE Joint Genome Institute"/>
            <consortium name="Mycorrhizal Genomics Consortium"/>
            <person name="Kohler A."/>
            <person name="Kuo A."/>
            <person name="Nagy L.G."/>
            <person name="Floudas D."/>
            <person name="Copeland A."/>
            <person name="Barry K.W."/>
            <person name="Cichocki N."/>
            <person name="Veneault-Fourrey C."/>
            <person name="LaButti K."/>
            <person name="Lindquist E.A."/>
            <person name="Lipzen A."/>
            <person name="Lundell T."/>
            <person name="Morin E."/>
            <person name="Murat C."/>
            <person name="Riley R."/>
            <person name="Ohm R."/>
            <person name="Sun H."/>
            <person name="Tunlid A."/>
            <person name="Henrissat B."/>
            <person name="Grigoriev I.V."/>
            <person name="Hibbett D.S."/>
            <person name="Martin F."/>
        </authorList>
    </citation>
    <scope>NUCLEOTIDE SEQUENCE [LARGE SCALE GENOMIC DNA]</scope>
    <source>
        <strain evidence="3">Marx 270</strain>
    </source>
</reference>
<keyword evidence="1" id="KW-1133">Transmembrane helix</keyword>
<protein>
    <submittedName>
        <fullName evidence="2">Uncharacterized protein</fullName>
    </submittedName>
</protein>
<accession>A0A0C3PFJ8</accession>
<feature type="transmembrane region" description="Helical" evidence="1">
    <location>
        <begin position="44"/>
        <end position="64"/>
    </location>
</feature>
<keyword evidence="1" id="KW-0812">Transmembrane</keyword>
<dbReference type="EMBL" id="KN831962">
    <property type="protein sequence ID" value="KIO06699.1"/>
    <property type="molecule type" value="Genomic_DNA"/>
</dbReference>
<dbReference type="HOGENOM" id="CLU_1714042_0_0_1"/>